<dbReference type="InterPro" id="IPR012332">
    <property type="entry name" value="Autotransporter_pectin_lyase_C"/>
</dbReference>
<evidence type="ECO:0000313" key="3">
    <source>
        <dbReference type="Proteomes" id="UP000177649"/>
    </source>
</evidence>
<sequence length="984" mass="104096">MEKIILIIFAGIFSITVHYTVFADNSSELCQKTGYTVSAINGIFTDEEEARNNQRFLKAELKDTYNGEKIDYQYLLNPSHIAGLGDLTMSFYQKIFDYEAVKDYDLVEMLKDASEKVKTQKILLVAHSQGNFYANSFYDSVAGKDGGVPQESIGVYAVATPAGRVAGEGKWLTSDTDKVIVDLVGLFPFKKIMTPNTSIVLTKGDDFKGHNFSGVYLKYRGKEIISDIRETLGRLAENNVQSKESPCLAPPKLTLAHKIQGEILSAVDPFANMTIDGIVIVAVEAYQAGKALAKGVASLSGLIAGAYDSILAEDNKNINNEAVALNAIKSENISSLSAEEAGLPALPTGQSGEEAVLSINENPMSRSRLDIAEEALNVLQNQILALKNQAIVSSESIAISRLNLDIAHKRVVPAEPRLVFTGLTYPGFGGGGDGAQMQTQTVVAEQNNEETTQEAETLSAPVLSVVQCAHSLAPDGCLLANTTVIFSWAAVSGAMRYDISKNGEYSTTTDLSFNANIADFSDYDFSVSAISNATTSATSTQTVSVATIPIAINEIAWMGTGASAYDEWMELKNNTKYRIDLSQWAIESVDGAPFIALAGEMTPYEYRVLERRADTITASSTVSVYGNGSAHWALGNGGEEIVLSYASTTFDRTPAVSGVGWAAGDNAASTTRKTMERISPKISGDDASNWATWGTNVSFIKNGRDANGIAALGTPGECNSASYESINNGQNATSSLTLLADNCYYVAGGEMSISASSTLTVEEGVRISLYQNNLVVNGIIIASGTPDNPIIIDSFSESPTDNRVKISGTAGTSALNNIIVSNTNGIYLNNGASLDMTDTEFANNKYGIELNNGSSANIENASFASTTNEAISAYNGSSITVASSTITSTIDANAIGVYNSTLSVSSTTIDGVLDGDGVGAYNSTVSIASSTINNVLNGDAIGLYNSTTTIDNVAIGNIPNDEGVYVDGGSISGNATIDGAEIEW</sequence>
<dbReference type="InterPro" id="IPR039448">
    <property type="entry name" value="Beta_helix"/>
</dbReference>
<proteinExistence type="predicted"/>
<dbReference type="EMBL" id="MHTA01000036">
    <property type="protein sequence ID" value="OHA53315.1"/>
    <property type="molecule type" value="Genomic_DNA"/>
</dbReference>
<dbReference type="InterPro" id="IPR011050">
    <property type="entry name" value="Pectin_lyase_fold/virulence"/>
</dbReference>
<accession>A0A1G2PYC9</accession>
<dbReference type="Proteomes" id="UP000177649">
    <property type="component" value="Unassembled WGS sequence"/>
</dbReference>
<dbReference type="Pfam" id="PF13229">
    <property type="entry name" value="Beta_helix"/>
    <property type="match status" value="1"/>
</dbReference>
<dbReference type="AlphaFoldDB" id="A0A1G2PYC9"/>
<dbReference type="PROSITE" id="PS51841">
    <property type="entry name" value="LTD"/>
    <property type="match status" value="1"/>
</dbReference>
<dbReference type="SUPFAM" id="SSF51126">
    <property type="entry name" value="Pectin lyase-like"/>
    <property type="match status" value="1"/>
</dbReference>
<feature type="domain" description="LTD" evidence="1">
    <location>
        <begin position="537"/>
        <end position="740"/>
    </location>
</feature>
<dbReference type="InterPro" id="IPR001322">
    <property type="entry name" value="Lamin_tail_dom"/>
</dbReference>
<gene>
    <name evidence="2" type="ORF">A2Z62_01555</name>
</gene>
<dbReference type="STRING" id="1802370.A2Z62_01555"/>
<protein>
    <recommendedName>
        <fullName evidence="1">LTD domain-containing protein</fullName>
    </recommendedName>
</protein>
<dbReference type="Gene3D" id="2.160.20.20">
    <property type="match status" value="1"/>
</dbReference>
<evidence type="ECO:0000313" key="2">
    <source>
        <dbReference type="EMBL" id="OHA53315.1"/>
    </source>
</evidence>
<evidence type="ECO:0000259" key="1">
    <source>
        <dbReference type="PROSITE" id="PS51841"/>
    </source>
</evidence>
<reference evidence="2 3" key="1">
    <citation type="journal article" date="2016" name="Nat. Commun.">
        <title>Thousands of microbial genomes shed light on interconnected biogeochemical processes in an aquifer system.</title>
        <authorList>
            <person name="Anantharaman K."/>
            <person name="Brown C.T."/>
            <person name="Hug L.A."/>
            <person name="Sharon I."/>
            <person name="Castelle C.J."/>
            <person name="Probst A.J."/>
            <person name="Thomas B.C."/>
            <person name="Singh A."/>
            <person name="Wilkins M.J."/>
            <person name="Karaoz U."/>
            <person name="Brodie E.L."/>
            <person name="Williams K.H."/>
            <person name="Hubbard S.S."/>
            <person name="Banfield J.F."/>
        </authorList>
    </citation>
    <scope>NUCLEOTIDE SEQUENCE [LARGE SCALE GENOMIC DNA]</scope>
</reference>
<comment type="caution">
    <text evidence="2">The sequence shown here is derived from an EMBL/GenBank/DDBJ whole genome shotgun (WGS) entry which is preliminary data.</text>
</comment>
<name>A0A1G2PYC9_9BACT</name>
<organism evidence="2 3">
    <name type="scientific">Candidatus Terrybacteria bacterium RIFCSPLOWO2_02_42_20</name>
    <dbReference type="NCBI Taxonomy" id="1802370"/>
    <lineage>
        <taxon>Bacteria</taxon>
        <taxon>Candidatus Terryibacteriota</taxon>
    </lineage>
</organism>